<keyword evidence="7" id="KW-1185">Reference proteome</keyword>
<dbReference type="InterPro" id="IPR005119">
    <property type="entry name" value="LysR_subst-bd"/>
</dbReference>
<dbReference type="SUPFAM" id="SSF53850">
    <property type="entry name" value="Periplasmic binding protein-like II"/>
    <property type="match status" value="1"/>
</dbReference>
<proteinExistence type="inferred from homology"/>
<keyword evidence="2" id="KW-0805">Transcription regulation</keyword>
<dbReference type="InterPro" id="IPR036390">
    <property type="entry name" value="WH_DNA-bd_sf"/>
</dbReference>
<comment type="similarity">
    <text evidence="1">Belongs to the LysR transcriptional regulatory family.</text>
</comment>
<dbReference type="Gene3D" id="1.10.10.10">
    <property type="entry name" value="Winged helix-like DNA-binding domain superfamily/Winged helix DNA-binding domain"/>
    <property type="match status" value="1"/>
</dbReference>
<dbReference type="InterPro" id="IPR058163">
    <property type="entry name" value="LysR-type_TF_proteobact-type"/>
</dbReference>
<dbReference type="PROSITE" id="PS50931">
    <property type="entry name" value="HTH_LYSR"/>
    <property type="match status" value="1"/>
</dbReference>
<keyword evidence="3" id="KW-0238">DNA-binding</keyword>
<protein>
    <submittedName>
        <fullName evidence="6">LysR family transcriptional regulator</fullName>
    </submittedName>
</protein>
<evidence type="ECO:0000256" key="4">
    <source>
        <dbReference type="ARBA" id="ARBA00023163"/>
    </source>
</evidence>
<evidence type="ECO:0000259" key="5">
    <source>
        <dbReference type="PROSITE" id="PS50931"/>
    </source>
</evidence>
<dbReference type="InterPro" id="IPR036388">
    <property type="entry name" value="WH-like_DNA-bd_sf"/>
</dbReference>
<feature type="domain" description="HTH lysR-type" evidence="5">
    <location>
        <begin position="5"/>
        <end position="62"/>
    </location>
</feature>
<dbReference type="PANTHER" id="PTHR30537:SF74">
    <property type="entry name" value="HTH-TYPE TRANSCRIPTIONAL REGULATOR TRPI"/>
    <property type="match status" value="1"/>
</dbReference>
<reference evidence="6 7" key="1">
    <citation type="submission" date="2016-04" db="EMBL/GenBank/DDBJ databases">
        <title>Complete genome sequence of Pseudomonas sp. LAB-08 isolated from TCE contaminated aquifer soil.</title>
        <authorList>
            <person name="Dohra H."/>
            <person name="Suzuki K."/>
            <person name="Fatma A."/>
            <person name="Inuzuka Y."/>
            <person name="Honjo M."/>
            <person name="Tashiro Y."/>
            <person name="Futamata H."/>
        </authorList>
    </citation>
    <scope>NUCLEOTIDE SEQUENCE [LARGE SCALE GENOMIC DNA]</scope>
    <source>
        <strain evidence="6 7">LAB-08</strain>
    </source>
</reference>
<dbReference type="RefSeq" id="WP_096510362.1">
    <property type="nucleotide sequence ID" value="NZ_AP017423.2"/>
</dbReference>
<dbReference type="Pfam" id="PF03466">
    <property type="entry name" value="LysR_substrate"/>
    <property type="match status" value="1"/>
</dbReference>
<dbReference type="PRINTS" id="PR00039">
    <property type="entry name" value="HTHLYSR"/>
</dbReference>
<dbReference type="CDD" id="cd08432">
    <property type="entry name" value="PBP2_GcdR_TrpI_HvrB_AmpR_like"/>
    <property type="match status" value="1"/>
</dbReference>
<evidence type="ECO:0000256" key="3">
    <source>
        <dbReference type="ARBA" id="ARBA00023125"/>
    </source>
</evidence>
<dbReference type="Proteomes" id="UP000218595">
    <property type="component" value="Chromosome"/>
</dbReference>
<gene>
    <name evidence="6" type="ORF">LAB08_R36710</name>
</gene>
<keyword evidence="4" id="KW-0804">Transcription</keyword>
<evidence type="ECO:0000256" key="1">
    <source>
        <dbReference type="ARBA" id="ARBA00009437"/>
    </source>
</evidence>
<accession>A0ABM7RVI2</accession>
<dbReference type="SUPFAM" id="SSF46785">
    <property type="entry name" value="Winged helix' DNA-binding domain"/>
    <property type="match status" value="1"/>
</dbReference>
<dbReference type="Pfam" id="PF00126">
    <property type="entry name" value="HTH_1"/>
    <property type="match status" value="1"/>
</dbReference>
<sequence length="304" mass="34427">MNRMPPMKALLAFDAAMKHSSFSEAAIELHVTPGAVGQQIQKLEEWLGTPLFIRSVRQVRPTQAALNYWAAIQPALLRIQQASHELRLSQVSEVWLSMPPTLAAKWFASRMADFLSFRPDITLHLSASTALVDFERDRVDLAIRYFDGDDPLLDSTLLYRDEARLYCSPAYARKLKLKRPEDLARATLLHTTLLPHWAPWFKRFSQLTDAQVAAIPCQHFDQSILAIETARHGQGVVLSSAILTEVEVKNGSLCEPFEMRLPVSRGYYLVHPRQIGLRPAAAVLKTWLIDRAGKEQYGLSRKEK</sequence>
<dbReference type="PANTHER" id="PTHR30537">
    <property type="entry name" value="HTH-TYPE TRANSCRIPTIONAL REGULATOR"/>
    <property type="match status" value="1"/>
</dbReference>
<name>A0ABM7RVI2_9PSED</name>
<dbReference type="Gene3D" id="3.40.190.10">
    <property type="entry name" value="Periplasmic binding protein-like II"/>
    <property type="match status" value="2"/>
</dbReference>
<evidence type="ECO:0000313" key="6">
    <source>
        <dbReference type="EMBL" id="BCX69029.1"/>
    </source>
</evidence>
<evidence type="ECO:0000256" key="2">
    <source>
        <dbReference type="ARBA" id="ARBA00023015"/>
    </source>
</evidence>
<organism evidence="6 7">
    <name type="scientific">Pseudomonas izuensis</name>
    <dbReference type="NCBI Taxonomy" id="2684212"/>
    <lineage>
        <taxon>Bacteria</taxon>
        <taxon>Pseudomonadati</taxon>
        <taxon>Pseudomonadota</taxon>
        <taxon>Gammaproteobacteria</taxon>
        <taxon>Pseudomonadales</taxon>
        <taxon>Pseudomonadaceae</taxon>
        <taxon>Pseudomonas</taxon>
    </lineage>
</organism>
<dbReference type="EMBL" id="AP017423">
    <property type="protein sequence ID" value="BCX69029.1"/>
    <property type="molecule type" value="Genomic_DNA"/>
</dbReference>
<evidence type="ECO:0000313" key="7">
    <source>
        <dbReference type="Proteomes" id="UP000218595"/>
    </source>
</evidence>
<dbReference type="InterPro" id="IPR000847">
    <property type="entry name" value="LysR_HTH_N"/>
</dbReference>